<dbReference type="InterPro" id="IPR003594">
    <property type="entry name" value="HATPase_dom"/>
</dbReference>
<dbReference type="PROSITE" id="PS50885">
    <property type="entry name" value="HAMP"/>
    <property type="match status" value="1"/>
</dbReference>
<dbReference type="GO" id="GO:0016020">
    <property type="term" value="C:membrane"/>
    <property type="evidence" value="ECO:0007669"/>
    <property type="project" value="UniProtKB-SubCell"/>
</dbReference>
<dbReference type="PROSITE" id="PS50109">
    <property type="entry name" value="HIS_KIN"/>
    <property type="match status" value="1"/>
</dbReference>
<dbReference type="Gene3D" id="1.10.287.130">
    <property type="match status" value="1"/>
</dbReference>
<dbReference type="SMART" id="SM00387">
    <property type="entry name" value="HATPase_c"/>
    <property type="match status" value="1"/>
</dbReference>
<organism evidence="14 15">
    <name type="scientific">Candidatus Abyssobacteria bacterium SURF_17</name>
    <dbReference type="NCBI Taxonomy" id="2093361"/>
    <lineage>
        <taxon>Bacteria</taxon>
        <taxon>Pseudomonadati</taxon>
        <taxon>Candidatus Hydrogenedentota</taxon>
        <taxon>Candidatus Abyssobacteria</taxon>
    </lineage>
</organism>
<feature type="coiled-coil region" evidence="10">
    <location>
        <begin position="331"/>
        <end position="379"/>
    </location>
</feature>
<dbReference type="GO" id="GO:0005524">
    <property type="term" value="F:ATP binding"/>
    <property type="evidence" value="ECO:0007669"/>
    <property type="project" value="UniProtKB-KW"/>
</dbReference>
<dbReference type="Pfam" id="PF00512">
    <property type="entry name" value="HisKA"/>
    <property type="match status" value="1"/>
</dbReference>
<evidence type="ECO:0000256" key="7">
    <source>
        <dbReference type="ARBA" id="ARBA00022777"/>
    </source>
</evidence>
<dbReference type="EMBL" id="QZKI01000091">
    <property type="protein sequence ID" value="RJP68494.1"/>
    <property type="molecule type" value="Genomic_DNA"/>
</dbReference>
<evidence type="ECO:0000256" key="10">
    <source>
        <dbReference type="SAM" id="Coils"/>
    </source>
</evidence>
<dbReference type="InterPro" id="IPR003660">
    <property type="entry name" value="HAMP_dom"/>
</dbReference>
<feature type="domain" description="Histidine kinase" evidence="12">
    <location>
        <begin position="388"/>
        <end position="596"/>
    </location>
</feature>
<keyword evidence="5" id="KW-0808">Transferase</keyword>
<sequence length="606" mass="66306">MRRSDSYRPIPSMRGSLTKKFVIILIVGTAVAIVCATVFGYYHAHNLRCIGAGETMERVAESQAEKIDIAIDAAIKSLAQLASSKELAEALADKREAEALAAFAAENPGFKNLRVTTRPGAAASGGPVVGEPAPGESLSVHISTPVVPATAAGIRYDLECDYTFQYVLIRPKQGRQELIALFSMDSAGRRFHVLAPPERMSARPTDFRLRGSEAEPVSPGHASVTLEPGGLRAIAGFSPLKHPFSSAHGAGRVDRWSVVVAIPEIQVIGPLNTLFFRALGFSAAMLVLVSVGGLALARRILRPIRVLQGGVQEIGQGNLEHRIDVRSGDEIEMLAVEFNRMAERMQRTQEQLQRRSKELEQRVNQLRRLQAQLMQSERMAATGELAAQIAHEINNPLGIIKNYVGIAKMLMGEEDSNRENMKIIDQEINRIAGIVRRLLKFAKPGAEDIQPVQINQVLEELLALLRGQLFRKKIEVSAELAENLPEVNVSTDQMRQVFLNLIKNAEDAMPDGGKLTIRTRYRKGRVEIDIADSGAGIAPENIKNIFEPFYTTKGVKGTGLGLSVSYGIIKNYNGEISVDSEPDKGATFTIQLPVVSERVFQVIQSP</sequence>
<dbReference type="SUPFAM" id="SSF47384">
    <property type="entry name" value="Homodimeric domain of signal transducing histidine kinase"/>
    <property type="match status" value="1"/>
</dbReference>
<dbReference type="InterPro" id="IPR005467">
    <property type="entry name" value="His_kinase_dom"/>
</dbReference>
<evidence type="ECO:0000259" key="12">
    <source>
        <dbReference type="PROSITE" id="PS50109"/>
    </source>
</evidence>
<gene>
    <name evidence="14" type="ORF">C4532_12670</name>
</gene>
<keyword evidence="7 14" id="KW-0418">Kinase</keyword>
<comment type="subcellular location">
    <subcellularLocation>
        <location evidence="2">Membrane</location>
    </subcellularLocation>
</comment>
<evidence type="ECO:0000256" key="5">
    <source>
        <dbReference type="ARBA" id="ARBA00022679"/>
    </source>
</evidence>
<dbReference type="PRINTS" id="PR00344">
    <property type="entry name" value="BCTRLSENSOR"/>
</dbReference>
<dbReference type="CDD" id="cd06225">
    <property type="entry name" value="HAMP"/>
    <property type="match status" value="1"/>
</dbReference>
<comment type="catalytic activity">
    <reaction evidence="1">
        <text>ATP + protein L-histidine = ADP + protein N-phospho-L-histidine.</text>
        <dbReference type="EC" id="2.7.13.3"/>
    </reaction>
</comment>
<evidence type="ECO:0000259" key="13">
    <source>
        <dbReference type="PROSITE" id="PS50885"/>
    </source>
</evidence>
<proteinExistence type="predicted"/>
<dbReference type="EC" id="2.7.13.3" evidence="3"/>
<evidence type="ECO:0000256" key="1">
    <source>
        <dbReference type="ARBA" id="ARBA00000085"/>
    </source>
</evidence>
<evidence type="ECO:0000256" key="4">
    <source>
        <dbReference type="ARBA" id="ARBA00022553"/>
    </source>
</evidence>
<accession>A0A419EVT1</accession>
<dbReference type="InterPro" id="IPR003661">
    <property type="entry name" value="HisK_dim/P_dom"/>
</dbReference>
<dbReference type="PANTHER" id="PTHR43065">
    <property type="entry name" value="SENSOR HISTIDINE KINASE"/>
    <property type="match status" value="1"/>
</dbReference>
<dbReference type="SUPFAM" id="SSF158472">
    <property type="entry name" value="HAMP domain-like"/>
    <property type="match status" value="1"/>
</dbReference>
<evidence type="ECO:0000256" key="8">
    <source>
        <dbReference type="ARBA" id="ARBA00022840"/>
    </source>
</evidence>
<dbReference type="Proteomes" id="UP000285961">
    <property type="component" value="Unassembled WGS sequence"/>
</dbReference>
<keyword evidence="11" id="KW-0472">Membrane</keyword>
<feature type="transmembrane region" description="Helical" evidence="11">
    <location>
        <begin position="21"/>
        <end position="42"/>
    </location>
</feature>
<evidence type="ECO:0000313" key="15">
    <source>
        <dbReference type="Proteomes" id="UP000285961"/>
    </source>
</evidence>
<dbReference type="PANTHER" id="PTHR43065:SF10">
    <property type="entry name" value="PEROXIDE STRESS-ACTIVATED HISTIDINE KINASE MAK3"/>
    <property type="match status" value="1"/>
</dbReference>
<dbReference type="Gene3D" id="3.30.565.10">
    <property type="entry name" value="Histidine kinase-like ATPase, C-terminal domain"/>
    <property type="match status" value="1"/>
</dbReference>
<dbReference type="GO" id="GO:0000155">
    <property type="term" value="F:phosphorelay sensor kinase activity"/>
    <property type="evidence" value="ECO:0007669"/>
    <property type="project" value="InterPro"/>
</dbReference>
<evidence type="ECO:0000256" key="9">
    <source>
        <dbReference type="ARBA" id="ARBA00023012"/>
    </source>
</evidence>
<dbReference type="SMART" id="SM00304">
    <property type="entry name" value="HAMP"/>
    <property type="match status" value="1"/>
</dbReference>
<dbReference type="Gene3D" id="6.10.340.10">
    <property type="match status" value="1"/>
</dbReference>
<dbReference type="Pfam" id="PF00672">
    <property type="entry name" value="HAMP"/>
    <property type="match status" value="1"/>
</dbReference>
<evidence type="ECO:0000256" key="6">
    <source>
        <dbReference type="ARBA" id="ARBA00022741"/>
    </source>
</evidence>
<dbReference type="SUPFAM" id="SSF55874">
    <property type="entry name" value="ATPase domain of HSP90 chaperone/DNA topoisomerase II/histidine kinase"/>
    <property type="match status" value="1"/>
</dbReference>
<keyword evidence="9" id="KW-0902">Two-component regulatory system</keyword>
<evidence type="ECO:0000256" key="3">
    <source>
        <dbReference type="ARBA" id="ARBA00012438"/>
    </source>
</evidence>
<dbReference type="Pfam" id="PF02518">
    <property type="entry name" value="HATPase_c"/>
    <property type="match status" value="1"/>
</dbReference>
<feature type="domain" description="HAMP" evidence="13">
    <location>
        <begin position="298"/>
        <end position="350"/>
    </location>
</feature>
<dbReference type="InterPro" id="IPR036890">
    <property type="entry name" value="HATPase_C_sf"/>
</dbReference>
<keyword evidence="11" id="KW-0812">Transmembrane</keyword>
<name>A0A419EVT1_9BACT</name>
<protein>
    <recommendedName>
        <fullName evidence="3">histidine kinase</fullName>
        <ecNumber evidence="3">2.7.13.3</ecNumber>
    </recommendedName>
</protein>
<evidence type="ECO:0000256" key="2">
    <source>
        <dbReference type="ARBA" id="ARBA00004370"/>
    </source>
</evidence>
<dbReference type="AlphaFoldDB" id="A0A419EVT1"/>
<keyword evidence="10" id="KW-0175">Coiled coil</keyword>
<keyword evidence="8" id="KW-0067">ATP-binding</keyword>
<keyword evidence="4" id="KW-0597">Phosphoprotein</keyword>
<comment type="caution">
    <text evidence="14">The sequence shown here is derived from an EMBL/GenBank/DDBJ whole genome shotgun (WGS) entry which is preliminary data.</text>
</comment>
<evidence type="ECO:0000256" key="11">
    <source>
        <dbReference type="SAM" id="Phobius"/>
    </source>
</evidence>
<dbReference type="InterPro" id="IPR004358">
    <property type="entry name" value="Sig_transdc_His_kin-like_C"/>
</dbReference>
<keyword evidence="6" id="KW-0547">Nucleotide-binding</keyword>
<feature type="transmembrane region" description="Helical" evidence="11">
    <location>
        <begin position="274"/>
        <end position="297"/>
    </location>
</feature>
<evidence type="ECO:0000313" key="14">
    <source>
        <dbReference type="EMBL" id="RJP68494.1"/>
    </source>
</evidence>
<reference evidence="14 15" key="1">
    <citation type="journal article" date="2017" name="ISME J.">
        <title>Energy and carbon metabolisms in a deep terrestrial subsurface fluid microbial community.</title>
        <authorList>
            <person name="Momper L."/>
            <person name="Jungbluth S.P."/>
            <person name="Lee M.D."/>
            <person name="Amend J.P."/>
        </authorList>
    </citation>
    <scope>NUCLEOTIDE SEQUENCE [LARGE SCALE GENOMIC DNA]</scope>
    <source>
        <strain evidence="14">SURF_17</strain>
    </source>
</reference>
<dbReference type="SMART" id="SM00388">
    <property type="entry name" value="HisKA"/>
    <property type="match status" value="1"/>
</dbReference>
<dbReference type="InterPro" id="IPR036097">
    <property type="entry name" value="HisK_dim/P_sf"/>
</dbReference>
<keyword evidence="11" id="KW-1133">Transmembrane helix</keyword>
<dbReference type="CDD" id="cd00082">
    <property type="entry name" value="HisKA"/>
    <property type="match status" value="1"/>
</dbReference>